<name>A0A4S4DL64_CAMSN</name>
<reference evidence="1 2" key="1">
    <citation type="journal article" date="2018" name="Proc. Natl. Acad. Sci. U.S.A.">
        <title>Draft genome sequence of Camellia sinensis var. sinensis provides insights into the evolution of the tea genome and tea quality.</title>
        <authorList>
            <person name="Wei C."/>
            <person name="Yang H."/>
            <person name="Wang S."/>
            <person name="Zhao J."/>
            <person name="Liu C."/>
            <person name="Gao L."/>
            <person name="Xia E."/>
            <person name="Lu Y."/>
            <person name="Tai Y."/>
            <person name="She G."/>
            <person name="Sun J."/>
            <person name="Cao H."/>
            <person name="Tong W."/>
            <person name="Gao Q."/>
            <person name="Li Y."/>
            <person name="Deng W."/>
            <person name="Jiang X."/>
            <person name="Wang W."/>
            <person name="Chen Q."/>
            <person name="Zhang S."/>
            <person name="Li H."/>
            <person name="Wu J."/>
            <person name="Wang P."/>
            <person name="Li P."/>
            <person name="Shi C."/>
            <person name="Zheng F."/>
            <person name="Jian J."/>
            <person name="Huang B."/>
            <person name="Shan D."/>
            <person name="Shi M."/>
            <person name="Fang C."/>
            <person name="Yue Y."/>
            <person name="Li F."/>
            <person name="Li D."/>
            <person name="Wei S."/>
            <person name="Han B."/>
            <person name="Jiang C."/>
            <person name="Yin Y."/>
            <person name="Xia T."/>
            <person name="Zhang Z."/>
            <person name="Bennetzen J.L."/>
            <person name="Zhao S."/>
            <person name="Wan X."/>
        </authorList>
    </citation>
    <scope>NUCLEOTIDE SEQUENCE [LARGE SCALE GENOMIC DNA]</scope>
    <source>
        <strain evidence="2">cv. Shuchazao</strain>
        <tissue evidence="1">Leaf</tissue>
    </source>
</reference>
<organism evidence="1 2">
    <name type="scientific">Camellia sinensis var. sinensis</name>
    <name type="common">China tea</name>
    <dbReference type="NCBI Taxonomy" id="542762"/>
    <lineage>
        <taxon>Eukaryota</taxon>
        <taxon>Viridiplantae</taxon>
        <taxon>Streptophyta</taxon>
        <taxon>Embryophyta</taxon>
        <taxon>Tracheophyta</taxon>
        <taxon>Spermatophyta</taxon>
        <taxon>Magnoliopsida</taxon>
        <taxon>eudicotyledons</taxon>
        <taxon>Gunneridae</taxon>
        <taxon>Pentapetalae</taxon>
        <taxon>asterids</taxon>
        <taxon>Ericales</taxon>
        <taxon>Theaceae</taxon>
        <taxon>Camellia</taxon>
    </lineage>
</organism>
<gene>
    <name evidence="1" type="ORF">TEA_027953</name>
</gene>
<dbReference type="STRING" id="542762.A0A4S4DL64"/>
<dbReference type="AlphaFoldDB" id="A0A4S4DL64"/>
<dbReference type="Proteomes" id="UP000306102">
    <property type="component" value="Unassembled WGS sequence"/>
</dbReference>
<sequence length="147" mass="17335">MSFYKRCHPPRLLSGWLLLERLELDSIGRRVRIKEWLERPFLDEIVIAFRSLERDEEGPVGWYDEGILSILECGSRSMVVLLWEMVKGSFILIWCVAGRPFEIRLAEAQQQKTVEQDMKPEQLEKMAKLEGWRKELKLLEDTKAELS</sequence>
<dbReference type="EMBL" id="SDRB02010901">
    <property type="protein sequence ID" value="THG03678.1"/>
    <property type="molecule type" value="Genomic_DNA"/>
</dbReference>
<proteinExistence type="predicted"/>
<keyword evidence="2" id="KW-1185">Reference proteome</keyword>
<comment type="caution">
    <text evidence="1">The sequence shown here is derived from an EMBL/GenBank/DDBJ whole genome shotgun (WGS) entry which is preliminary data.</text>
</comment>
<evidence type="ECO:0000313" key="2">
    <source>
        <dbReference type="Proteomes" id="UP000306102"/>
    </source>
</evidence>
<protein>
    <submittedName>
        <fullName evidence="1">Uncharacterized protein</fullName>
    </submittedName>
</protein>
<evidence type="ECO:0000313" key="1">
    <source>
        <dbReference type="EMBL" id="THG03678.1"/>
    </source>
</evidence>
<accession>A0A4S4DL64</accession>